<proteinExistence type="predicted"/>
<organism evidence="4 5">
    <name type="scientific">Ziziphus jujuba</name>
    <name type="common">Chinese jujube</name>
    <name type="synonym">Ziziphus sativa</name>
    <dbReference type="NCBI Taxonomy" id="326968"/>
    <lineage>
        <taxon>Eukaryota</taxon>
        <taxon>Viridiplantae</taxon>
        <taxon>Streptophyta</taxon>
        <taxon>Embryophyta</taxon>
        <taxon>Tracheophyta</taxon>
        <taxon>Spermatophyta</taxon>
        <taxon>Magnoliopsida</taxon>
        <taxon>eudicotyledons</taxon>
        <taxon>Gunneridae</taxon>
        <taxon>Pentapetalae</taxon>
        <taxon>rosids</taxon>
        <taxon>fabids</taxon>
        <taxon>Rosales</taxon>
        <taxon>Rhamnaceae</taxon>
        <taxon>Paliureae</taxon>
        <taxon>Ziziphus</taxon>
    </lineage>
</organism>
<evidence type="ECO:0000256" key="1">
    <source>
        <dbReference type="ARBA" id="ARBA00004370"/>
    </source>
</evidence>
<feature type="transmembrane region" description="Helical" evidence="3">
    <location>
        <begin position="20"/>
        <end position="46"/>
    </location>
</feature>
<keyword evidence="3" id="KW-1133">Transmembrane helix</keyword>
<accession>A0A6P4AIS1</accession>
<sequence>MYFKKPQRGSEKRTHPLIWFAAIICAIIATAVIIAGVGVFIGYMVIHPRVPVIAVVDAHLDKIQSDIAGLLETQVTILIKAQNDNAKAHASFSDTSFILSFQGMMIAKLVAEPFEVKKNDSVEFNYVVPSSSIPLTPDQMDEVDLALKQDKITFDLRGNSRARWRIGLFGSVKFWCHLSCRLKFHPLNGTYMNAPCSSRAK</sequence>
<dbReference type="KEGG" id="zju:107431113"/>
<evidence type="ECO:0000313" key="4">
    <source>
        <dbReference type="Proteomes" id="UP001652623"/>
    </source>
</evidence>
<reference evidence="5" key="1">
    <citation type="submission" date="2025-08" db="UniProtKB">
        <authorList>
            <consortium name="RefSeq"/>
        </authorList>
    </citation>
    <scope>IDENTIFICATION</scope>
    <source>
        <tissue evidence="5">Seedling</tissue>
    </source>
</reference>
<keyword evidence="2 3" id="KW-0472">Membrane</keyword>
<dbReference type="InParanoid" id="A0A6P4AIS1"/>
<keyword evidence="3" id="KW-0812">Transmembrane</keyword>
<dbReference type="FunCoup" id="A0A6P4AIS1">
    <property type="interactions" value="82"/>
</dbReference>
<dbReference type="GeneID" id="107431113"/>
<dbReference type="GO" id="GO:0005886">
    <property type="term" value="C:plasma membrane"/>
    <property type="evidence" value="ECO:0007669"/>
    <property type="project" value="TreeGrafter"/>
</dbReference>
<dbReference type="AlphaFoldDB" id="A0A6P4AIS1"/>
<gene>
    <name evidence="5" type="primary">LOC107431113</name>
</gene>
<protein>
    <submittedName>
        <fullName evidence="5">Uncharacterized protein LOC107431113</fullName>
    </submittedName>
</protein>
<dbReference type="Proteomes" id="UP001652623">
    <property type="component" value="Chromosome 6"/>
</dbReference>
<dbReference type="InterPro" id="IPR044839">
    <property type="entry name" value="NDR1-like"/>
</dbReference>
<dbReference type="GO" id="GO:0098542">
    <property type="term" value="P:defense response to other organism"/>
    <property type="evidence" value="ECO:0007669"/>
    <property type="project" value="InterPro"/>
</dbReference>
<dbReference type="RefSeq" id="XP_015897483.3">
    <property type="nucleotide sequence ID" value="XM_016041997.3"/>
</dbReference>
<dbReference type="PANTHER" id="PTHR31234:SF66">
    <property type="entry name" value="LATE EMBRYOGENESIS ABUNDANT PROTEIN"/>
    <property type="match status" value="1"/>
</dbReference>
<evidence type="ECO:0000256" key="3">
    <source>
        <dbReference type="SAM" id="Phobius"/>
    </source>
</evidence>
<evidence type="ECO:0000313" key="5">
    <source>
        <dbReference type="RefSeq" id="XP_015897483.3"/>
    </source>
</evidence>
<keyword evidence="4" id="KW-1185">Reference proteome</keyword>
<comment type="subcellular location">
    <subcellularLocation>
        <location evidence="1">Membrane</location>
    </subcellularLocation>
</comment>
<name>A0A6P4AIS1_ZIZJJ</name>
<dbReference type="PANTHER" id="PTHR31234">
    <property type="entry name" value="LATE EMBRYOGENESIS ABUNDANT (LEA) HYDROXYPROLINE-RICH GLYCOPROTEIN FAMILY"/>
    <property type="match status" value="1"/>
</dbReference>
<evidence type="ECO:0000256" key="2">
    <source>
        <dbReference type="ARBA" id="ARBA00023136"/>
    </source>
</evidence>